<keyword evidence="1" id="KW-0812">Transmembrane</keyword>
<organism evidence="2 3">
    <name type="scientific">Fragilariopsis cylindrus CCMP1102</name>
    <dbReference type="NCBI Taxonomy" id="635003"/>
    <lineage>
        <taxon>Eukaryota</taxon>
        <taxon>Sar</taxon>
        <taxon>Stramenopiles</taxon>
        <taxon>Ochrophyta</taxon>
        <taxon>Bacillariophyta</taxon>
        <taxon>Bacillariophyceae</taxon>
        <taxon>Bacillariophycidae</taxon>
        <taxon>Bacillariales</taxon>
        <taxon>Bacillariaceae</taxon>
        <taxon>Fragilariopsis</taxon>
    </lineage>
</organism>
<gene>
    <name evidence="2" type="ORF">FRACYDRAFT_231826</name>
</gene>
<reference evidence="2 3" key="1">
    <citation type="submission" date="2016-09" db="EMBL/GenBank/DDBJ databases">
        <title>Extensive genetic diversity and differential bi-allelic expression allows diatom success in the polar Southern Ocean.</title>
        <authorList>
            <consortium name="DOE Joint Genome Institute"/>
            <person name="Mock T."/>
            <person name="Otillar R.P."/>
            <person name="Strauss J."/>
            <person name="Dupont C."/>
            <person name="Frickenhaus S."/>
            <person name="Maumus F."/>
            <person name="Mcmullan M."/>
            <person name="Sanges R."/>
            <person name="Schmutz J."/>
            <person name="Toseland A."/>
            <person name="Valas R."/>
            <person name="Veluchamy A."/>
            <person name="Ward B.J."/>
            <person name="Allen A."/>
            <person name="Barry K."/>
            <person name="Falciatore A."/>
            <person name="Ferrante M."/>
            <person name="Fortunato A.E."/>
            <person name="Gloeckner G."/>
            <person name="Gruber A."/>
            <person name="Hipkin R."/>
            <person name="Janech M."/>
            <person name="Kroth P."/>
            <person name="Leese F."/>
            <person name="Lindquist E."/>
            <person name="Lyon B.R."/>
            <person name="Martin J."/>
            <person name="Mayer C."/>
            <person name="Parker M."/>
            <person name="Quesneville H."/>
            <person name="Raymond J."/>
            <person name="Uhlig C."/>
            <person name="Valentin K.U."/>
            <person name="Worden A.Z."/>
            <person name="Armbrust E.V."/>
            <person name="Bowler C."/>
            <person name="Green B."/>
            <person name="Moulton V."/>
            <person name="Van Oosterhout C."/>
            <person name="Grigoriev I."/>
        </authorList>
    </citation>
    <scope>NUCLEOTIDE SEQUENCE [LARGE SCALE GENOMIC DNA]</scope>
    <source>
        <strain evidence="2 3">CCMP1102</strain>
    </source>
</reference>
<dbReference type="Proteomes" id="UP000095751">
    <property type="component" value="Unassembled WGS sequence"/>
</dbReference>
<keyword evidence="3" id="KW-1185">Reference proteome</keyword>
<evidence type="ECO:0000256" key="1">
    <source>
        <dbReference type="SAM" id="Phobius"/>
    </source>
</evidence>
<proteinExistence type="predicted"/>
<protein>
    <submittedName>
        <fullName evidence="2">Uncharacterized protein</fullName>
    </submittedName>
</protein>
<evidence type="ECO:0000313" key="2">
    <source>
        <dbReference type="EMBL" id="OEU21684.1"/>
    </source>
</evidence>
<accession>A0A1E7FU81</accession>
<keyword evidence="1" id="KW-1133">Transmembrane helix</keyword>
<feature type="transmembrane region" description="Helical" evidence="1">
    <location>
        <begin position="30"/>
        <end position="53"/>
    </location>
</feature>
<keyword evidence="1" id="KW-0472">Membrane</keyword>
<dbReference type="EMBL" id="KV784353">
    <property type="protein sequence ID" value="OEU21684.1"/>
    <property type="molecule type" value="Genomic_DNA"/>
</dbReference>
<dbReference type="KEGG" id="fcy:FRACYDRAFT_231826"/>
<dbReference type="InParanoid" id="A0A1E7FU81"/>
<evidence type="ECO:0000313" key="3">
    <source>
        <dbReference type="Proteomes" id="UP000095751"/>
    </source>
</evidence>
<dbReference type="AlphaFoldDB" id="A0A1E7FU81"/>
<name>A0A1E7FU81_9STRA</name>
<sequence>MGNGEDNPYQYRRNYNWLFRKRGSRGRMGVAGAVAVFSFCLSFLILSGISSIYNIHHRNLSEYNNDNDNDAPQLYHPFHHNDNDSFIATNISTNINHNTNERIHARNGNTTNTIKTDTVTDTDNIVANQANDTTDVRPTVIITGIPTGNTTTTTTTTTRPATHIPQPCDWLDDIDTHINTEDMLSCGVNKCAFHSTRSRCRRSSGGDSSSSSSPIRFGYLVIDEGKKTLSKNQRSYEFAQHLTETFSIRHTLLAPPRRTDSKECNYRPIDQEFTDGLNRATVTNRYLKTFQPDRPLVLQPIELLPEGSLLFKCDTLSYKKAIKNLEDFTTSTTPLHVNFPEWEHRLRWDLNVTETMMENKEGECLGKDFQIVFDKYNGSIIHIDLDRYSLDCIKETKWVIIESLYRINIPCQAILPYLTKTDICIQSPGMNLQLRLSP</sequence>